<accession>A0A1H0SMX7</accession>
<dbReference type="SUPFAM" id="SSF52833">
    <property type="entry name" value="Thioredoxin-like"/>
    <property type="match status" value="1"/>
</dbReference>
<evidence type="ECO:0000256" key="4">
    <source>
        <dbReference type="ARBA" id="ARBA00023004"/>
    </source>
</evidence>
<feature type="compositionally biased region" description="Low complexity" evidence="6">
    <location>
        <begin position="176"/>
        <end position="189"/>
    </location>
</feature>
<dbReference type="Gene3D" id="1.10.10.1590">
    <property type="entry name" value="NADH-quinone oxidoreductase subunit E"/>
    <property type="match status" value="1"/>
</dbReference>
<dbReference type="PROSITE" id="PS00645">
    <property type="entry name" value="COMPLEX1_51K_2"/>
    <property type="match status" value="1"/>
</dbReference>
<protein>
    <submittedName>
        <fullName evidence="8">NADH-quinone oxidoreductase subunit F</fullName>
    </submittedName>
</protein>
<dbReference type="STRING" id="310781.SAMN05216259_1303"/>
<evidence type="ECO:0000313" key="9">
    <source>
        <dbReference type="Proteomes" id="UP000199341"/>
    </source>
</evidence>
<evidence type="ECO:0000259" key="7">
    <source>
        <dbReference type="SMART" id="SM00928"/>
    </source>
</evidence>
<dbReference type="FunFam" id="3.40.50.11540:FF:000001">
    <property type="entry name" value="NADH dehydrogenase [ubiquinone] flavoprotein 1, mitochondrial"/>
    <property type="match status" value="1"/>
</dbReference>
<dbReference type="InterPro" id="IPR041921">
    <property type="entry name" value="NuoE_N"/>
</dbReference>
<keyword evidence="4" id="KW-0408">Iron</keyword>
<dbReference type="Gene3D" id="1.20.1440.230">
    <property type="entry name" value="NADH-ubiquinone oxidoreductase 51kDa subunit, iron-sulphur binding domain"/>
    <property type="match status" value="1"/>
</dbReference>
<dbReference type="GO" id="GO:0046872">
    <property type="term" value="F:metal ion binding"/>
    <property type="evidence" value="ECO:0007669"/>
    <property type="project" value="UniProtKB-KW"/>
</dbReference>
<keyword evidence="3" id="KW-0479">Metal-binding</keyword>
<dbReference type="Pfam" id="PF10531">
    <property type="entry name" value="SLBB"/>
    <property type="match status" value="1"/>
</dbReference>
<dbReference type="EMBL" id="FNIE01000030">
    <property type="protein sequence ID" value="SDP43080.1"/>
    <property type="molecule type" value="Genomic_DNA"/>
</dbReference>
<keyword evidence="2" id="KW-0004">4Fe-4S</keyword>
<dbReference type="InterPro" id="IPR001949">
    <property type="entry name" value="NADH-UbQ_OxRdtase_51kDa_CS"/>
</dbReference>
<reference evidence="8 9" key="1">
    <citation type="submission" date="2016-10" db="EMBL/GenBank/DDBJ databases">
        <authorList>
            <person name="de Groot N.N."/>
        </authorList>
    </citation>
    <scope>NUCLEOTIDE SEQUENCE [LARGE SCALE GENOMIC DNA]</scope>
    <source>
        <strain evidence="8 9">CGMCC 4.2022</strain>
    </source>
</reference>
<gene>
    <name evidence="8" type="ORF">SAMN05216259_1303</name>
</gene>
<dbReference type="InterPro" id="IPR037225">
    <property type="entry name" value="Nuo51_FMN-bd_sf"/>
</dbReference>
<dbReference type="SMART" id="SM00928">
    <property type="entry name" value="NADH_4Fe-4S"/>
    <property type="match status" value="1"/>
</dbReference>
<proteinExistence type="inferred from homology"/>
<dbReference type="InterPro" id="IPR019575">
    <property type="entry name" value="Nuop51_4Fe4S-bd"/>
</dbReference>
<sequence>MDLRFTDAKPTDEERAAVDACLGAPEVGWEGGERTAEELRWARGGHAARARRDQLLPALHAVNDRVGWISEGALDYVCRRLTVPPAEGYGVASFYAMFALRPRPARVLHVCTDLACAARGSAALTGALAELLGPPGGAAGGVRWQPSPCLGLCERAPAALAIQAGEQGPQAHGTDAADLADPVDPAHPANLTGSVGPAGVAGTTDAVHPPYRTGPVDRSGLTGPADPRGRVDRAGLTGPAHPTGSASPATAADEAHPAHPAGAHAPAGSADAETAPYCTAVVGPATAGTAELAAVAPCAAPEEPPAAAAVPQAGQDGLVLLRRIGRVDPADLDDYRAQGGYSALRRAFALGPAGVIREVLDAGLVGRGGAAFPTGRKWEATAGRPERTHYLVCNADESEPGTFKDRVLMEGDPYALVEAMTIAGYAVGAHRGYLYLRGEYPRALRRMAHAIGRARARGLLGPDVLGQGYAFDIEIRRGAGAYICGEETAIFNSIEGLRGEPRSKPPFPVERGLFGRPTAVNNVETLVNVLPILERGAAAYASVGTAQSTGTKLFCVSGTVRRPGVYELPFGASLRELVELSGGVPEGRRLRAVLLGGAAGAFVRPDELDIPLTFEGTRAAGATLGSGVVLLLDDTVELPRTLLRIAEFFRDESCGQCVPCRVGTVRQEEALHRIKDLTGAAAAGDIALLREVGAAMRDASICGLGQTAWNAVESAIDRLGVYAGALPGSGPAAGTPADPVDGGVR</sequence>
<dbReference type="SUPFAM" id="SSF142019">
    <property type="entry name" value="Nqo1 FMN-binding domain-like"/>
    <property type="match status" value="1"/>
</dbReference>
<comment type="similarity">
    <text evidence="1">Belongs to the complex I 51 kDa subunit family.</text>
</comment>
<dbReference type="InterPro" id="IPR036249">
    <property type="entry name" value="Thioredoxin-like_sf"/>
</dbReference>
<evidence type="ECO:0000256" key="2">
    <source>
        <dbReference type="ARBA" id="ARBA00022485"/>
    </source>
</evidence>
<name>A0A1H0SMX7_9ACTN</name>
<dbReference type="InterPro" id="IPR037207">
    <property type="entry name" value="Nuop51_4Fe4S-bd_sf"/>
</dbReference>
<feature type="region of interest" description="Disordered" evidence="6">
    <location>
        <begin position="166"/>
        <end position="270"/>
    </location>
</feature>
<dbReference type="Proteomes" id="UP000199341">
    <property type="component" value="Unassembled WGS sequence"/>
</dbReference>
<evidence type="ECO:0000256" key="1">
    <source>
        <dbReference type="ARBA" id="ARBA00007523"/>
    </source>
</evidence>
<dbReference type="SUPFAM" id="SSF140490">
    <property type="entry name" value="Nqo1C-terminal domain-like"/>
    <property type="match status" value="1"/>
</dbReference>
<dbReference type="Pfam" id="PF01257">
    <property type="entry name" value="2Fe-2S_thioredx"/>
    <property type="match status" value="1"/>
</dbReference>
<dbReference type="Pfam" id="PF10589">
    <property type="entry name" value="NADH_4Fe-4S"/>
    <property type="match status" value="1"/>
</dbReference>
<dbReference type="RefSeq" id="WP_093788825.1">
    <property type="nucleotide sequence ID" value="NZ_FNIE01000030.1"/>
</dbReference>
<dbReference type="Pfam" id="PF01512">
    <property type="entry name" value="Complex1_51K"/>
    <property type="match status" value="1"/>
</dbReference>
<evidence type="ECO:0000256" key="5">
    <source>
        <dbReference type="ARBA" id="ARBA00023014"/>
    </source>
</evidence>
<keyword evidence="9" id="KW-1185">Reference proteome</keyword>
<evidence type="ECO:0000256" key="6">
    <source>
        <dbReference type="SAM" id="MobiDB-lite"/>
    </source>
</evidence>
<dbReference type="PANTHER" id="PTHR43578">
    <property type="entry name" value="NADH-QUINONE OXIDOREDUCTASE SUBUNIT F"/>
    <property type="match status" value="1"/>
</dbReference>
<dbReference type="SUPFAM" id="SSF142984">
    <property type="entry name" value="Nqo1 middle domain-like"/>
    <property type="match status" value="1"/>
</dbReference>
<dbReference type="AlphaFoldDB" id="A0A1H0SMX7"/>
<keyword evidence="5" id="KW-0411">Iron-sulfur</keyword>
<dbReference type="GO" id="GO:0010181">
    <property type="term" value="F:FMN binding"/>
    <property type="evidence" value="ECO:0007669"/>
    <property type="project" value="InterPro"/>
</dbReference>
<dbReference type="Gene3D" id="3.10.20.600">
    <property type="match status" value="1"/>
</dbReference>
<organism evidence="8 9">
    <name type="scientific">Actinacidiphila guanduensis</name>
    <dbReference type="NCBI Taxonomy" id="310781"/>
    <lineage>
        <taxon>Bacteria</taxon>
        <taxon>Bacillati</taxon>
        <taxon>Actinomycetota</taxon>
        <taxon>Actinomycetes</taxon>
        <taxon>Kitasatosporales</taxon>
        <taxon>Streptomycetaceae</taxon>
        <taxon>Actinacidiphila</taxon>
    </lineage>
</organism>
<dbReference type="InterPro" id="IPR011538">
    <property type="entry name" value="Nuo51_FMN-bd"/>
</dbReference>
<evidence type="ECO:0000256" key="3">
    <source>
        <dbReference type="ARBA" id="ARBA00022723"/>
    </source>
</evidence>
<dbReference type="Gene3D" id="6.10.250.1450">
    <property type="match status" value="1"/>
</dbReference>
<dbReference type="OrthoDB" id="9805533at2"/>
<dbReference type="GO" id="GO:0051539">
    <property type="term" value="F:4 iron, 4 sulfur cluster binding"/>
    <property type="evidence" value="ECO:0007669"/>
    <property type="project" value="UniProtKB-KW"/>
</dbReference>
<dbReference type="PANTHER" id="PTHR43578:SF3">
    <property type="entry name" value="NADH-QUINONE OXIDOREDUCTASE SUBUNIT F"/>
    <property type="match status" value="1"/>
</dbReference>
<dbReference type="GO" id="GO:0008137">
    <property type="term" value="F:NADH dehydrogenase (ubiquinone) activity"/>
    <property type="evidence" value="ECO:0007669"/>
    <property type="project" value="InterPro"/>
</dbReference>
<feature type="compositionally biased region" description="Low complexity" evidence="6">
    <location>
        <begin position="244"/>
        <end position="270"/>
    </location>
</feature>
<feature type="domain" description="NADH-ubiquinone oxidoreductase 51kDa subunit iron-sulphur binding" evidence="7">
    <location>
        <begin position="639"/>
        <end position="686"/>
    </location>
</feature>
<dbReference type="InterPro" id="IPR019554">
    <property type="entry name" value="Soluble_ligand-bd"/>
</dbReference>
<evidence type="ECO:0000313" key="8">
    <source>
        <dbReference type="EMBL" id="SDP43080.1"/>
    </source>
</evidence>
<dbReference type="Gene3D" id="3.40.50.11540">
    <property type="entry name" value="NADH-ubiquinone oxidoreductase 51kDa subunit"/>
    <property type="match status" value="1"/>
</dbReference>
<dbReference type="Gene3D" id="3.40.30.10">
    <property type="entry name" value="Glutaredoxin"/>
    <property type="match status" value="1"/>
</dbReference>